<keyword evidence="3" id="KW-1185">Reference proteome</keyword>
<evidence type="ECO:0000259" key="1">
    <source>
        <dbReference type="PROSITE" id="PS51819"/>
    </source>
</evidence>
<protein>
    <recommendedName>
        <fullName evidence="1">VOC domain-containing protein</fullName>
    </recommendedName>
</protein>
<sequence>MPSPFVWFDNIGAQREETVHFLNETFGWSANSVGPMTFLESGSGKPFAAACDPMDGLSGWVPYIEVEDLTSAVTKAASNGATIIAENLTGPAGVATFIRDPGGAPLALWKRDGNAKA</sequence>
<dbReference type="KEGG" id="ppso:QPJ95_00600"/>
<accession>A0A9Y2L0M3</accession>
<dbReference type="InterPro" id="IPR037523">
    <property type="entry name" value="VOC_core"/>
</dbReference>
<evidence type="ECO:0000313" key="3">
    <source>
        <dbReference type="Proteomes" id="UP001238334"/>
    </source>
</evidence>
<dbReference type="RefSeq" id="WP_270918673.1">
    <property type="nucleotide sequence ID" value="NZ_CP127247.1"/>
</dbReference>
<dbReference type="Proteomes" id="UP001238334">
    <property type="component" value="Chromosome"/>
</dbReference>
<dbReference type="PROSITE" id="PS51819">
    <property type="entry name" value="VOC"/>
    <property type="match status" value="1"/>
</dbReference>
<dbReference type="SUPFAM" id="SSF54593">
    <property type="entry name" value="Glyoxalase/Bleomycin resistance protein/Dihydroxybiphenyl dioxygenase"/>
    <property type="match status" value="1"/>
</dbReference>
<gene>
    <name evidence="2" type="ORF">QPJ95_00600</name>
</gene>
<dbReference type="AlphaFoldDB" id="A0A9Y2L0M3"/>
<dbReference type="PANTHER" id="PTHR33993">
    <property type="entry name" value="GLYOXALASE-RELATED"/>
    <property type="match status" value="1"/>
</dbReference>
<evidence type="ECO:0000313" key="2">
    <source>
        <dbReference type="EMBL" id="WIY25491.1"/>
    </source>
</evidence>
<feature type="domain" description="VOC" evidence="1">
    <location>
        <begin position="4"/>
        <end position="111"/>
    </location>
</feature>
<dbReference type="PANTHER" id="PTHR33993:SF14">
    <property type="entry name" value="GB|AAF24581.1"/>
    <property type="match status" value="1"/>
</dbReference>
<proteinExistence type="predicted"/>
<organism evidence="2 3">
    <name type="scientific">Parasedimentitalea psychrophila</name>
    <dbReference type="NCBI Taxonomy" id="2997337"/>
    <lineage>
        <taxon>Bacteria</taxon>
        <taxon>Pseudomonadati</taxon>
        <taxon>Pseudomonadota</taxon>
        <taxon>Alphaproteobacteria</taxon>
        <taxon>Rhodobacterales</taxon>
        <taxon>Paracoccaceae</taxon>
        <taxon>Parasedimentitalea</taxon>
    </lineage>
</organism>
<name>A0A9Y2L0M3_9RHOB</name>
<dbReference type="InterPro" id="IPR052164">
    <property type="entry name" value="Anthracycline_SecMetBiosynth"/>
</dbReference>
<reference evidence="2 3" key="1">
    <citation type="submission" date="2023-06" db="EMBL/GenBank/DDBJ databases">
        <title>Parasedimentitalea psychrophila sp. nov., a psychrophilic bacterium isolated from deep-sea sediment.</title>
        <authorList>
            <person name="Li A."/>
        </authorList>
    </citation>
    <scope>NUCLEOTIDE SEQUENCE [LARGE SCALE GENOMIC DNA]</scope>
    <source>
        <strain evidence="2 3">QS115</strain>
    </source>
</reference>
<dbReference type="Gene3D" id="3.10.180.10">
    <property type="entry name" value="2,3-Dihydroxybiphenyl 1,2-Dioxygenase, domain 1"/>
    <property type="match status" value="1"/>
</dbReference>
<dbReference type="EMBL" id="CP127247">
    <property type="protein sequence ID" value="WIY25491.1"/>
    <property type="molecule type" value="Genomic_DNA"/>
</dbReference>
<dbReference type="InterPro" id="IPR029068">
    <property type="entry name" value="Glyas_Bleomycin-R_OHBP_Dase"/>
</dbReference>